<dbReference type="Pfam" id="PF00931">
    <property type="entry name" value="NB-ARC"/>
    <property type="match status" value="1"/>
</dbReference>
<dbReference type="CDD" id="cd15831">
    <property type="entry name" value="BTAD"/>
    <property type="match status" value="1"/>
</dbReference>
<evidence type="ECO:0000256" key="5">
    <source>
        <dbReference type="PROSITE-ProRule" id="PRU01091"/>
    </source>
</evidence>
<name>A0ABV6MPR5_9PSEU</name>
<dbReference type="InterPro" id="IPR002182">
    <property type="entry name" value="NB-ARC"/>
</dbReference>
<evidence type="ECO:0000313" key="7">
    <source>
        <dbReference type="EMBL" id="MFC0541841.1"/>
    </source>
</evidence>
<dbReference type="SUPFAM" id="SSF52540">
    <property type="entry name" value="P-loop containing nucleoside triphosphate hydrolases"/>
    <property type="match status" value="1"/>
</dbReference>
<dbReference type="Gene3D" id="1.10.10.10">
    <property type="entry name" value="Winged helix-like DNA-binding domain superfamily/Winged helix DNA-binding domain"/>
    <property type="match status" value="2"/>
</dbReference>
<keyword evidence="4" id="KW-0804">Transcription</keyword>
<dbReference type="Pfam" id="PF00486">
    <property type="entry name" value="Trans_reg_C"/>
    <property type="match status" value="1"/>
</dbReference>
<gene>
    <name evidence="7" type="ORF">ACFFH7_10135</name>
</gene>
<keyword evidence="8" id="KW-1185">Reference proteome</keyword>
<dbReference type="SMART" id="SM00028">
    <property type="entry name" value="TPR"/>
    <property type="match status" value="7"/>
</dbReference>
<dbReference type="PROSITE" id="PS51755">
    <property type="entry name" value="OMPR_PHOB"/>
    <property type="match status" value="1"/>
</dbReference>
<dbReference type="SUPFAM" id="SSF48452">
    <property type="entry name" value="TPR-like"/>
    <property type="match status" value="3"/>
</dbReference>
<dbReference type="EMBL" id="JBHLUD010000002">
    <property type="protein sequence ID" value="MFC0541841.1"/>
    <property type="molecule type" value="Genomic_DNA"/>
</dbReference>
<dbReference type="SUPFAM" id="SSF46894">
    <property type="entry name" value="C-terminal effector domain of the bipartite response regulators"/>
    <property type="match status" value="1"/>
</dbReference>
<reference evidence="7 8" key="1">
    <citation type="submission" date="2024-09" db="EMBL/GenBank/DDBJ databases">
        <authorList>
            <person name="Sun Q."/>
            <person name="Mori K."/>
        </authorList>
    </citation>
    <scope>NUCLEOTIDE SEQUENCE [LARGE SCALE GENOMIC DNA]</scope>
    <source>
        <strain evidence="7 8">TBRC 1432</strain>
    </source>
</reference>
<dbReference type="InterPro" id="IPR005158">
    <property type="entry name" value="BTAD"/>
</dbReference>
<evidence type="ECO:0000256" key="2">
    <source>
        <dbReference type="ARBA" id="ARBA00023015"/>
    </source>
</evidence>
<dbReference type="InterPro" id="IPR019734">
    <property type="entry name" value="TPR_rpt"/>
</dbReference>
<accession>A0ABV6MPR5</accession>
<evidence type="ECO:0000313" key="8">
    <source>
        <dbReference type="Proteomes" id="UP001589810"/>
    </source>
</evidence>
<proteinExistence type="inferred from homology"/>
<comment type="similarity">
    <text evidence="1">Belongs to the AfsR/DnrI/RedD regulatory family.</text>
</comment>
<dbReference type="SMART" id="SM00862">
    <property type="entry name" value="Trans_reg_C"/>
    <property type="match status" value="1"/>
</dbReference>
<dbReference type="CDD" id="cd00383">
    <property type="entry name" value="trans_reg_C"/>
    <property type="match status" value="1"/>
</dbReference>
<dbReference type="SMART" id="SM01043">
    <property type="entry name" value="BTAD"/>
    <property type="match status" value="1"/>
</dbReference>
<protein>
    <submittedName>
        <fullName evidence="7">BTAD domain-containing putative transcriptional regulator</fullName>
    </submittedName>
</protein>
<evidence type="ECO:0000259" key="6">
    <source>
        <dbReference type="PROSITE" id="PS51755"/>
    </source>
</evidence>
<keyword evidence="2" id="KW-0805">Transcription regulation</keyword>
<dbReference type="InterPro" id="IPR027417">
    <property type="entry name" value="P-loop_NTPase"/>
</dbReference>
<dbReference type="InterPro" id="IPR041617">
    <property type="entry name" value="TPR_MalT"/>
</dbReference>
<dbReference type="InterPro" id="IPR011990">
    <property type="entry name" value="TPR-like_helical_dom_sf"/>
</dbReference>
<feature type="domain" description="OmpR/PhoB-type" evidence="6">
    <location>
        <begin position="1"/>
        <end position="94"/>
    </location>
</feature>
<dbReference type="RefSeq" id="WP_273942125.1">
    <property type="nucleotide sequence ID" value="NZ_CP097263.1"/>
</dbReference>
<dbReference type="PRINTS" id="PR00364">
    <property type="entry name" value="DISEASERSIST"/>
</dbReference>
<feature type="DNA-binding region" description="OmpR/PhoB-type" evidence="5">
    <location>
        <begin position="1"/>
        <end position="94"/>
    </location>
</feature>
<dbReference type="Pfam" id="PF17874">
    <property type="entry name" value="TPR_MalT"/>
    <property type="match status" value="1"/>
</dbReference>
<dbReference type="PANTHER" id="PTHR35807">
    <property type="entry name" value="TRANSCRIPTIONAL REGULATOR REDD-RELATED"/>
    <property type="match status" value="1"/>
</dbReference>
<dbReference type="Proteomes" id="UP001589810">
    <property type="component" value="Unassembled WGS sequence"/>
</dbReference>
<dbReference type="Gene3D" id="1.25.40.10">
    <property type="entry name" value="Tetratricopeptide repeat domain"/>
    <property type="match status" value="3"/>
</dbReference>
<comment type="caution">
    <text evidence="7">The sequence shown here is derived from an EMBL/GenBank/DDBJ whole genome shotgun (WGS) entry which is preliminary data.</text>
</comment>
<dbReference type="InterPro" id="IPR001867">
    <property type="entry name" value="OmpR/PhoB-type_DNA-bd"/>
</dbReference>
<sequence length="1044" mass="112702">MSEGWSFRLLGELAALNGPTPVPLGSGRLRVVLATLLLRAGQTVSRDELIDRLWGDAPPARARSTVPTHVMRLRQALDDPALITTRPSGYRIDIAPDQVDLTRFHAMVEHAGRLDPVAALAELRQALALWRGPALADVPSESLRRDEAPRLDEERWQALERRTELELELGGHGDLIGELTALTAQHPYRERFWHQLMRALSGAGRQADALAAYQAIRVRLDEDLGVQPGPALRRLHAVILSNEDQVLPVSRPAPAASPAPRQLLADAASFTGRDTDLAELDKITASQGRVVAVIHGTAGVGKTTLAVHWSHQAAERFPDGQLYVDLHGFDPKHAPTDPGTVLARLLRSLDVEPGRIPVDNEEKAALYRSVTADRRMLVLLDNAADEEQVRPLLPGTPSCLTLVTSRNQLTGLVAVDGAHSLRIDVLDRPEALLLLANVLGHERIAAQPQAAEELVGLCGQLPLALRLAAGKLRVSARQSIASVVADLRDAGPITALEVAGDSRAAVRPAFAVSYGALRPDERRLFQHLGLLPGPDFTPAAVAALLDAAEPDVTRLLDGIARSNLVESHEPGRYRLHDLVLLYAREVSEVDRREPLRRLYDWYVAVAEAAARLLYPHVPMLSGPVGQEVFADAASAWTWLENELSNLGAIIESAPAHGMLAVAWRLADATRGFFLARTYHNDMWRAFARGGLSAATAVGDRQAQAAMHINLATASWSVGDNHGFLDHSEEAATLAHDTGWRTGEARALGNAGHALLGLGRRREALGYSERSIQMWRAEGSPEGIVHALRILAHMNNESGDLGEAERNFGEALDLARRNGSVFGELDALAGLAWAAWLRGDLHDAEKLYSRTLTMARKLGSRFREAQGLGKLAEIASVEGGLARAADLGQQALALVRTAGRAQNEVDILNAVGRIAVRSGQPGAAVTHHRQATGLADGPNLYHYGLTDALVGLADAHLALAEHDEATPAAKRAYDKARELGYRILQGKATIILAEAELARDNLARAAAYASEALELHHETGHRPGTERASTTARAIATRLGNARKH</sequence>
<dbReference type="PANTHER" id="PTHR35807:SF1">
    <property type="entry name" value="TRANSCRIPTIONAL REGULATOR REDD"/>
    <property type="match status" value="1"/>
</dbReference>
<evidence type="ECO:0000256" key="4">
    <source>
        <dbReference type="ARBA" id="ARBA00023163"/>
    </source>
</evidence>
<dbReference type="InterPro" id="IPR036388">
    <property type="entry name" value="WH-like_DNA-bd_sf"/>
</dbReference>
<dbReference type="Pfam" id="PF03704">
    <property type="entry name" value="BTAD"/>
    <property type="match status" value="1"/>
</dbReference>
<keyword evidence="3 5" id="KW-0238">DNA-binding</keyword>
<organism evidence="7 8">
    <name type="scientific">Kutzneria chonburiensis</name>
    <dbReference type="NCBI Taxonomy" id="1483604"/>
    <lineage>
        <taxon>Bacteria</taxon>
        <taxon>Bacillati</taxon>
        <taxon>Actinomycetota</taxon>
        <taxon>Actinomycetes</taxon>
        <taxon>Pseudonocardiales</taxon>
        <taxon>Pseudonocardiaceae</taxon>
        <taxon>Kutzneria</taxon>
    </lineage>
</organism>
<dbReference type="Gene3D" id="3.40.50.300">
    <property type="entry name" value="P-loop containing nucleotide triphosphate hydrolases"/>
    <property type="match status" value="1"/>
</dbReference>
<dbReference type="InterPro" id="IPR016032">
    <property type="entry name" value="Sig_transdc_resp-reg_C-effctor"/>
</dbReference>
<dbReference type="InterPro" id="IPR051677">
    <property type="entry name" value="AfsR-DnrI-RedD_regulator"/>
</dbReference>
<evidence type="ECO:0000256" key="1">
    <source>
        <dbReference type="ARBA" id="ARBA00005820"/>
    </source>
</evidence>
<evidence type="ECO:0000256" key="3">
    <source>
        <dbReference type="ARBA" id="ARBA00023125"/>
    </source>
</evidence>